<dbReference type="STRING" id="28189.CCYN74_100031"/>
<protein>
    <submittedName>
        <fullName evidence="1">Uncharacterized deacetylase YpjG</fullName>
        <ecNumber evidence="1">3.-.-.-</ecNumber>
    </submittedName>
</protein>
<proteinExistence type="predicted"/>
<dbReference type="PANTHER" id="PTHR12993:SF30">
    <property type="entry name" value="N-ACETYL-ALPHA-D-GLUCOSAMINYL L-MALATE DEACETYLASE 1"/>
    <property type="match status" value="1"/>
</dbReference>
<dbReference type="PANTHER" id="PTHR12993">
    <property type="entry name" value="N-ACETYLGLUCOSAMINYL-PHOSPHATIDYLINOSITOL DE-N-ACETYLASE-RELATED"/>
    <property type="match status" value="1"/>
</dbReference>
<organism evidence="1 2">
    <name type="scientific">Capnocytophaga cynodegmi</name>
    <dbReference type="NCBI Taxonomy" id="28189"/>
    <lineage>
        <taxon>Bacteria</taxon>
        <taxon>Pseudomonadati</taxon>
        <taxon>Bacteroidota</taxon>
        <taxon>Flavobacteriia</taxon>
        <taxon>Flavobacteriales</taxon>
        <taxon>Flavobacteriaceae</taxon>
        <taxon>Capnocytophaga</taxon>
    </lineage>
</organism>
<dbReference type="GO" id="GO:0019213">
    <property type="term" value="F:deacetylase activity"/>
    <property type="evidence" value="ECO:0007669"/>
    <property type="project" value="InterPro"/>
</dbReference>
<dbReference type="InterPro" id="IPR003737">
    <property type="entry name" value="GlcNAc_PI_deacetylase-related"/>
</dbReference>
<keyword evidence="1" id="KW-0378">Hydrolase</keyword>
<dbReference type="InterPro" id="IPR023842">
    <property type="entry name" value="Bacillithiol_biosynth_BshB1"/>
</dbReference>
<dbReference type="EC" id="3.-.-.-" evidence="1"/>
<gene>
    <name evidence="1" type="primary">ypjG</name>
    <name evidence="1" type="ORF">CCYN2B_60033</name>
</gene>
<dbReference type="NCBIfam" id="TIGR04001">
    <property type="entry name" value="thiol_BshB1"/>
    <property type="match status" value="1"/>
</dbReference>
<dbReference type="Pfam" id="PF02585">
    <property type="entry name" value="PIG-L"/>
    <property type="match status" value="1"/>
</dbReference>
<dbReference type="GO" id="GO:0071793">
    <property type="term" value="P:bacillithiol biosynthetic process"/>
    <property type="evidence" value="ECO:0007669"/>
    <property type="project" value="InterPro"/>
</dbReference>
<dbReference type="eggNOG" id="COG2120">
    <property type="taxonomic scope" value="Bacteria"/>
</dbReference>
<dbReference type="InterPro" id="IPR024078">
    <property type="entry name" value="LmbE-like_dom_sf"/>
</dbReference>
<dbReference type="GO" id="GO:0016811">
    <property type="term" value="F:hydrolase activity, acting on carbon-nitrogen (but not peptide) bonds, in linear amides"/>
    <property type="evidence" value="ECO:0007669"/>
    <property type="project" value="TreeGrafter"/>
</dbReference>
<accession>A0A0B7HKC8</accession>
<evidence type="ECO:0000313" key="2">
    <source>
        <dbReference type="Proteomes" id="UP000038055"/>
    </source>
</evidence>
<name>A0A0B7HKC8_9FLAO</name>
<keyword evidence="2" id="KW-1185">Reference proteome</keyword>
<dbReference type="EMBL" id="CDOD01000056">
    <property type="protein sequence ID" value="CEN39119.1"/>
    <property type="molecule type" value="Genomic_DNA"/>
</dbReference>
<sequence length="265" mass="29995">MSNWTKSKPDTENYHHTFHNTTKNKMSLKLDILAFGAHPDDVELGCSGTIAKEVASGKKVGIIDLTQGELGTRGTAETRKEEAREGAKILGVEVRENLKFADGFFVNDKAHQLEIIKVIRKYRPDIVLCNTIDDRHIDHAKGSKLVSDACFLSGLRKIETELNGEKQRAWRPKVVYHYIQWKNIQPDFVVDISEFMDKKLASVLAYKTQFYDANSNEPNTPISDKNFLDSVTYRARDLGRLIGVDFAEGFTVERVVAVNSLYDLK</sequence>
<dbReference type="Gene3D" id="3.40.50.10320">
    <property type="entry name" value="LmbE-like"/>
    <property type="match status" value="1"/>
</dbReference>
<dbReference type="Proteomes" id="UP000038055">
    <property type="component" value="Unassembled WGS sequence"/>
</dbReference>
<dbReference type="AlphaFoldDB" id="A0A0B7HKC8"/>
<evidence type="ECO:0000313" key="1">
    <source>
        <dbReference type="EMBL" id="CEN39119.1"/>
    </source>
</evidence>
<reference evidence="2" key="1">
    <citation type="submission" date="2015-01" db="EMBL/GenBank/DDBJ databases">
        <authorList>
            <person name="MANFREDI Pablo"/>
        </authorList>
    </citation>
    <scope>NUCLEOTIDE SEQUENCE [LARGE SCALE GENOMIC DNA]</scope>
    <source>
        <strain evidence="2">Ccyn2B</strain>
    </source>
</reference>
<dbReference type="SUPFAM" id="SSF102588">
    <property type="entry name" value="LmbE-like"/>
    <property type="match status" value="1"/>
</dbReference>